<sequence length="73" mass="8607">MSKTLSTRDAENFLPYFRVQGTRLKTLPYCKRTIFEHADVDHFISCLDKNFLSYKFSSCRARMSMLCNEEARS</sequence>
<evidence type="ECO:0000313" key="1">
    <source>
        <dbReference type="EMBL" id="VVC75493.1"/>
    </source>
</evidence>
<dbReference type="KEGG" id="asip:AQUSIP_07830"/>
<dbReference type="EMBL" id="LR699119">
    <property type="protein sequence ID" value="VVC75493.1"/>
    <property type="molecule type" value="Genomic_DNA"/>
</dbReference>
<dbReference type="Proteomes" id="UP000324194">
    <property type="component" value="Chromosome 1"/>
</dbReference>
<proteinExistence type="predicted"/>
<reference evidence="1 2" key="1">
    <citation type="submission" date="2019-08" db="EMBL/GenBank/DDBJ databases">
        <authorList>
            <person name="Guy L."/>
        </authorList>
    </citation>
    <scope>NUCLEOTIDE SEQUENCE [LARGE SCALE GENOMIC DNA]</scope>
    <source>
        <strain evidence="1 2">SGT-108</strain>
    </source>
</reference>
<organism evidence="1 2">
    <name type="scientific">Aquicella siphonis</name>
    <dbReference type="NCBI Taxonomy" id="254247"/>
    <lineage>
        <taxon>Bacteria</taxon>
        <taxon>Pseudomonadati</taxon>
        <taxon>Pseudomonadota</taxon>
        <taxon>Gammaproteobacteria</taxon>
        <taxon>Legionellales</taxon>
        <taxon>Coxiellaceae</taxon>
        <taxon>Aquicella</taxon>
    </lineage>
</organism>
<keyword evidence="2" id="KW-1185">Reference proteome</keyword>
<accession>A0A5E4PGL1</accession>
<gene>
    <name evidence="1" type="ORF">AQUSIP_07830</name>
</gene>
<dbReference type="RefSeq" id="WP_148338794.1">
    <property type="nucleotide sequence ID" value="NZ_LR699119.1"/>
</dbReference>
<evidence type="ECO:0000313" key="2">
    <source>
        <dbReference type="Proteomes" id="UP000324194"/>
    </source>
</evidence>
<protein>
    <submittedName>
        <fullName evidence="1">Uncharacterized protein</fullName>
    </submittedName>
</protein>
<dbReference type="AlphaFoldDB" id="A0A5E4PGL1"/>
<name>A0A5E4PGL1_9COXI</name>